<gene>
    <name evidence="6" type="ORF">CEE69_23835</name>
</gene>
<dbReference type="AlphaFoldDB" id="A0A2G1W1B6"/>
<evidence type="ECO:0000256" key="2">
    <source>
        <dbReference type="ARBA" id="ARBA00022845"/>
    </source>
</evidence>
<comment type="similarity">
    <text evidence="1">Belongs to the SUI1 family.</text>
</comment>
<accession>A0A2G1W1B6</accession>
<organism evidence="6 7">
    <name type="scientific">Rhodopirellula bahusiensis</name>
    <dbReference type="NCBI Taxonomy" id="2014065"/>
    <lineage>
        <taxon>Bacteria</taxon>
        <taxon>Pseudomonadati</taxon>
        <taxon>Planctomycetota</taxon>
        <taxon>Planctomycetia</taxon>
        <taxon>Pirellulales</taxon>
        <taxon>Pirellulaceae</taxon>
        <taxon>Rhodopirellula</taxon>
    </lineage>
</organism>
<dbReference type="EMBL" id="NIZW01000022">
    <property type="protein sequence ID" value="PHQ32814.1"/>
    <property type="molecule type" value="Genomic_DNA"/>
</dbReference>
<dbReference type="GO" id="GO:0002188">
    <property type="term" value="P:translation reinitiation"/>
    <property type="evidence" value="ECO:0007669"/>
    <property type="project" value="TreeGrafter"/>
</dbReference>
<sequence length="127" mass="14093">MTRLFAGTPFDIPPTCDLCGQKETECNCTPQQKAEAEAKQQREADRLPPEKQTARVRLDRRKGGRTVTLVEGLTSRANDLPDLLGKLQSACGAGGTVKKTDDLIELQGDHMERVRQKLGEIGYRLKK</sequence>
<dbReference type="PANTHER" id="PTHR12789">
    <property type="entry name" value="DENSITY-REGULATED PROTEIN HOMOLOG"/>
    <property type="match status" value="1"/>
</dbReference>
<evidence type="ECO:0000313" key="6">
    <source>
        <dbReference type="EMBL" id="PHQ32814.1"/>
    </source>
</evidence>
<evidence type="ECO:0000256" key="3">
    <source>
        <dbReference type="ARBA" id="ARBA00022917"/>
    </source>
</evidence>
<dbReference type="RefSeq" id="WP_099263144.1">
    <property type="nucleotide sequence ID" value="NZ_NIZW01000022.1"/>
</dbReference>
<keyword evidence="3" id="KW-0648">Protein biosynthesis</keyword>
<dbReference type="Proteomes" id="UP000225740">
    <property type="component" value="Unassembled WGS sequence"/>
</dbReference>
<dbReference type="GO" id="GO:0003729">
    <property type="term" value="F:mRNA binding"/>
    <property type="evidence" value="ECO:0007669"/>
    <property type="project" value="TreeGrafter"/>
</dbReference>
<dbReference type="OrthoDB" id="9792915at2"/>
<feature type="domain" description="SUI1" evidence="5">
    <location>
        <begin position="54"/>
        <end position="122"/>
    </location>
</feature>
<name>A0A2G1W1B6_9BACT</name>
<dbReference type="InterPro" id="IPR050318">
    <property type="entry name" value="DENR/SUI1_TIF"/>
</dbReference>
<dbReference type="SUPFAM" id="SSF55159">
    <property type="entry name" value="eIF1-like"/>
    <property type="match status" value="1"/>
</dbReference>
<dbReference type="GO" id="GO:0003743">
    <property type="term" value="F:translation initiation factor activity"/>
    <property type="evidence" value="ECO:0007669"/>
    <property type="project" value="UniProtKB-KW"/>
</dbReference>
<protein>
    <submittedName>
        <fullName evidence="6">Translation initiation factor</fullName>
    </submittedName>
</protein>
<dbReference type="InterPro" id="IPR036877">
    <property type="entry name" value="SUI1_dom_sf"/>
</dbReference>
<feature type="region of interest" description="Disordered" evidence="4">
    <location>
        <begin position="37"/>
        <end position="60"/>
    </location>
</feature>
<evidence type="ECO:0000259" key="5">
    <source>
        <dbReference type="PROSITE" id="PS50296"/>
    </source>
</evidence>
<dbReference type="GeneID" id="90610975"/>
<keyword evidence="7" id="KW-1185">Reference proteome</keyword>
<keyword evidence="2" id="KW-0810">Translation regulation</keyword>
<dbReference type="PROSITE" id="PS50296">
    <property type="entry name" value="SUI1"/>
    <property type="match status" value="1"/>
</dbReference>
<dbReference type="GO" id="GO:0001731">
    <property type="term" value="P:formation of translation preinitiation complex"/>
    <property type="evidence" value="ECO:0007669"/>
    <property type="project" value="TreeGrafter"/>
</dbReference>
<dbReference type="InterPro" id="IPR001950">
    <property type="entry name" value="SUI1"/>
</dbReference>
<keyword evidence="6" id="KW-0396">Initiation factor</keyword>
<dbReference type="InterPro" id="IPR005872">
    <property type="entry name" value="SUI1_arc_bac"/>
</dbReference>
<reference evidence="6 7" key="1">
    <citation type="submission" date="2017-06" db="EMBL/GenBank/DDBJ databases">
        <title>Description of Rhodopirellula bahusiensis sp. nov.</title>
        <authorList>
            <person name="Kizina J."/>
            <person name="Harder J."/>
        </authorList>
    </citation>
    <scope>NUCLEOTIDE SEQUENCE [LARGE SCALE GENOMIC DNA]</scope>
    <source>
        <strain evidence="6 7">SWK21</strain>
    </source>
</reference>
<proteinExistence type="inferred from homology"/>
<feature type="compositionally biased region" description="Basic and acidic residues" evidence="4">
    <location>
        <begin position="37"/>
        <end position="57"/>
    </location>
</feature>
<dbReference type="CDD" id="cd11567">
    <property type="entry name" value="YciH_like"/>
    <property type="match status" value="1"/>
</dbReference>
<dbReference type="Gene3D" id="3.30.780.10">
    <property type="entry name" value="SUI1-like domain"/>
    <property type="match status" value="1"/>
</dbReference>
<evidence type="ECO:0000256" key="1">
    <source>
        <dbReference type="ARBA" id="ARBA00005422"/>
    </source>
</evidence>
<comment type="caution">
    <text evidence="6">The sequence shown here is derived from an EMBL/GenBank/DDBJ whole genome shotgun (WGS) entry which is preliminary data.</text>
</comment>
<dbReference type="PIRSF" id="PIRSF037511">
    <property type="entry name" value="Transl_init_SUI1_pro"/>
    <property type="match status" value="1"/>
</dbReference>
<evidence type="ECO:0000313" key="7">
    <source>
        <dbReference type="Proteomes" id="UP000225740"/>
    </source>
</evidence>
<dbReference type="GO" id="GO:0006417">
    <property type="term" value="P:regulation of translation"/>
    <property type="evidence" value="ECO:0007669"/>
    <property type="project" value="UniProtKB-KW"/>
</dbReference>
<dbReference type="PANTHER" id="PTHR12789:SF0">
    <property type="entry name" value="DENSITY-REGULATED PROTEIN"/>
    <property type="match status" value="1"/>
</dbReference>
<evidence type="ECO:0000256" key="4">
    <source>
        <dbReference type="SAM" id="MobiDB-lite"/>
    </source>
</evidence>
<dbReference type="Pfam" id="PF01253">
    <property type="entry name" value="SUI1"/>
    <property type="match status" value="1"/>
</dbReference>